<dbReference type="Gene3D" id="1.25.40.10">
    <property type="entry name" value="Tetratricopeptide repeat domain"/>
    <property type="match status" value="6"/>
</dbReference>
<gene>
    <name evidence="3" type="ORF">OLC1_LOCUS22120</name>
</gene>
<proteinExistence type="predicted"/>
<protein>
    <submittedName>
        <fullName evidence="3">OLC1v1016592C1</fullName>
    </submittedName>
</protein>
<dbReference type="Pfam" id="PF13041">
    <property type="entry name" value="PPR_2"/>
    <property type="match status" value="5"/>
</dbReference>
<dbReference type="AlphaFoldDB" id="A0AAV1E5Y8"/>
<dbReference type="InterPro" id="IPR046848">
    <property type="entry name" value="E_motif"/>
</dbReference>
<evidence type="ECO:0000313" key="4">
    <source>
        <dbReference type="Proteomes" id="UP001161247"/>
    </source>
</evidence>
<feature type="repeat" description="PPR" evidence="2">
    <location>
        <begin position="229"/>
        <end position="263"/>
    </location>
</feature>
<name>A0AAV1E5Y8_OLDCO</name>
<dbReference type="GO" id="GO:0003729">
    <property type="term" value="F:mRNA binding"/>
    <property type="evidence" value="ECO:0007669"/>
    <property type="project" value="UniProtKB-ARBA"/>
</dbReference>
<dbReference type="FunFam" id="1.25.40.10:FF:000073">
    <property type="entry name" value="Pentatricopeptide repeat-containing protein chloroplastic"/>
    <property type="match status" value="3"/>
</dbReference>
<dbReference type="FunFam" id="1.25.40.10:FF:000344">
    <property type="entry name" value="Pentatricopeptide repeat-containing protein"/>
    <property type="match status" value="1"/>
</dbReference>
<dbReference type="PANTHER" id="PTHR47926:SF441">
    <property type="entry name" value="PENTATRICOPEPTIDE REPEAT-CONTAINING PROTEIN"/>
    <property type="match status" value="1"/>
</dbReference>
<evidence type="ECO:0000313" key="3">
    <source>
        <dbReference type="EMBL" id="CAI9115631.1"/>
    </source>
</evidence>
<feature type="repeat" description="PPR" evidence="2">
    <location>
        <begin position="128"/>
        <end position="162"/>
    </location>
</feature>
<evidence type="ECO:0000256" key="2">
    <source>
        <dbReference type="PROSITE-ProRule" id="PRU00708"/>
    </source>
</evidence>
<dbReference type="PROSITE" id="PS51375">
    <property type="entry name" value="PPR"/>
    <property type="match status" value="6"/>
</dbReference>
<dbReference type="InterPro" id="IPR046960">
    <property type="entry name" value="PPR_At4g14850-like_plant"/>
</dbReference>
<dbReference type="GO" id="GO:0009451">
    <property type="term" value="P:RNA modification"/>
    <property type="evidence" value="ECO:0007669"/>
    <property type="project" value="InterPro"/>
</dbReference>
<keyword evidence="4" id="KW-1185">Reference proteome</keyword>
<feature type="repeat" description="PPR" evidence="2">
    <location>
        <begin position="396"/>
        <end position="430"/>
    </location>
</feature>
<feature type="repeat" description="PPR" evidence="2">
    <location>
        <begin position="295"/>
        <end position="329"/>
    </location>
</feature>
<feature type="repeat" description="PPR" evidence="2">
    <location>
        <begin position="802"/>
        <end position="836"/>
    </location>
</feature>
<dbReference type="InterPro" id="IPR002885">
    <property type="entry name" value="PPR_rpt"/>
</dbReference>
<dbReference type="InterPro" id="IPR011990">
    <property type="entry name" value="TPR-like_helical_dom_sf"/>
</dbReference>
<dbReference type="NCBIfam" id="TIGR00756">
    <property type="entry name" value="PPR"/>
    <property type="match status" value="7"/>
</dbReference>
<dbReference type="Pfam" id="PF20431">
    <property type="entry name" value="E_motif"/>
    <property type="match status" value="1"/>
</dbReference>
<organism evidence="3 4">
    <name type="scientific">Oldenlandia corymbosa var. corymbosa</name>
    <dbReference type="NCBI Taxonomy" id="529605"/>
    <lineage>
        <taxon>Eukaryota</taxon>
        <taxon>Viridiplantae</taxon>
        <taxon>Streptophyta</taxon>
        <taxon>Embryophyta</taxon>
        <taxon>Tracheophyta</taxon>
        <taxon>Spermatophyta</taxon>
        <taxon>Magnoliopsida</taxon>
        <taxon>eudicotyledons</taxon>
        <taxon>Gunneridae</taxon>
        <taxon>Pentapetalae</taxon>
        <taxon>asterids</taxon>
        <taxon>lamiids</taxon>
        <taxon>Gentianales</taxon>
        <taxon>Rubiaceae</taxon>
        <taxon>Rubioideae</taxon>
        <taxon>Spermacoceae</taxon>
        <taxon>Hedyotis-Oldenlandia complex</taxon>
        <taxon>Oldenlandia</taxon>
    </lineage>
</organism>
<dbReference type="EMBL" id="OX459125">
    <property type="protein sequence ID" value="CAI9115631.1"/>
    <property type="molecule type" value="Genomic_DNA"/>
</dbReference>
<dbReference type="Pfam" id="PF01535">
    <property type="entry name" value="PPR"/>
    <property type="match status" value="5"/>
</dbReference>
<accession>A0AAV1E5Y8</accession>
<reference evidence="3" key="1">
    <citation type="submission" date="2023-03" db="EMBL/GenBank/DDBJ databases">
        <authorList>
            <person name="Julca I."/>
        </authorList>
    </citation>
    <scope>NUCLEOTIDE SEQUENCE</scope>
</reference>
<keyword evidence="1" id="KW-0677">Repeat</keyword>
<sequence>MRLTPYLKLPQIHGNLSRQLLRFSTILVQNEVQTLSSAPISLSQLDMYTYLLEECLQCCKKLRACPKFNETPKRQIVSFKVNKLIHSQSVKFGIASKGLLGNAIVDLYAKCGDVDFAEKAFHRLEEKDYLAWNSILSLYSSGGMFGEVLERFNSMRDGRVAPNQFTYSIVSSVCARFRNLELGKQIHCCVIKSGFECDSFCGVSLIDLYSKCGVLFDARRVFDLLIHPDTISWTAMISAYVLGGFPERALECFEAMRSMGHVPDQVAFGTAINTCIGLRRLDVAWRLFSEMPHRNVVAWNVMITGHCKLGFEMEAITIFQEMIRDGIKPTRSTLGSVLSAIAGMANINFGVQVHAKSIKLGLGANVYVGSSLVSMYGGCNDMTAAKEAFDETKEKNVVLWNALLRGYALNGCPREVVELLKRMTLSGFQHDEFTYTSILSACASLGNKEMGCQLHSLIIKRKYASNLYVGNALVDMYAKCGVLEDAKRQFDLIGERDNVSWNAIIVGYVQEEEEEEALNMFHAMMLEGISPDEVSLASILSACANLHALNKGEQIHCFLIKYGLETSLYSGSSLIDMYSKCGVVGAAEEVFSCMPERTVISINALISGYAPSDPGKTISMFRYMLVQGLKPSDVTFACLLDACTDYSTIHLGRQIHCFILKFGTSIVDEFLAISVLLMYLNSQSKTEAIVLFSELPNPKSPILWTALISGLAQNGFSQDAFNYYHEMRLCDTMLDQATFASTLKACSVRASLQDGRKIHSLIVRTGFSKDELVSSALLDMYAKCGDVRSSENVFAEMAQKKDVIPWNSMIVGYAKNGFAENALRTFEEMKCRNIMPDEVTLLGILTACSHSGMVTEGRQIFDDLVIHYGVQPRADHYACMVDVYGRWGFLKEAEEFIEKLKLEPDPMIWSTYLSACRLHGDDIRGLHAAKKLIELDPQSSSLYVQLCNMYAASGNWEGVNSLRKEMIEKGVRKLPGCTWM</sequence>
<dbReference type="PANTHER" id="PTHR47926">
    <property type="entry name" value="PENTATRICOPEPTIDE REPEAT-CONTAINING PROTEIN"/>
    <property type="match status" value="1"/>
</dbReference>
<dbReference type="FunFam" id="1.25.40.10:FF:000090">
    <property type="entry name" value="Pentatricopeptide repeat-containing protein, chloroplastic"/>
    <property type="match status" value="1"/>
</dbReference>
<evidence type="ECO:0000256" key="1">
    <source>
        <dbReference type="ARBA" id="ARBA00022737"/>
    </source>
</evidence>
<dbReference type="Proteomes" id="UP001161247">
    <property type="component" value="Chromosome 8"/>
</dbReference>
<dbReference type="SUPFAM" id="SSF48452">
    <property type="entry name" value="TPR-like"/>
    <property type="match status" value="1"/>
</dbReference>
<feature type="repeat" description="PPR" evidence="2">
    <location>
        <begin position="497"/>
        <end position="531"/>
    </location>
</feature>